<name>A0A2T9ZE65_9FUNG</name>
<reference evidence="2 3" key="1">
    <citation type="journal article" date="2018" name="MBio">
        <title>Comparative Genomics Reveals the Core Gene Toolbox for the Fungus-Insect Symbiosis.</title>
        <authorList>
            <person name="Wang Y."/>
            <person name="Stata M."/>
            <person name="Wang W."/>
            <person name="Stajich J.E."/>
            <person name="White M.M."/>
            <person name="Moncalvo J.M."/>
        </authorList>
    </citation>
    <scope>NUCLEOTIDE SEQUENCE [LARGE SCALE GENOMIC DNA]</scope>
    <source>
        <strain evidence="2 3">SC-DP-2</strain>
    </source>
</reference>
<evidence type="ECO:0000256" key="1">
    <source>
        <dbReference type="SAM" id="MobiDB-lite"/>
    </source>
</evidence>
<accession>A0A2T9ZE65</accession>
<evidence type="ECO:0000313" key="3">
    <source>
        <dbReference type="Proteomes" id="UP000245609"/>
    </source>
</evidence>
<organism evidence="2 3">
    <name type="scientific">Smittium megazygosporum</name>
    <dbReference type="NCBI Taxonomy" id="133381"/>
    <lineage>
        <taxon>Eukaryota</taxon>
        <taxon>Fungi</taxon>
        <taxon>Fungi incertae sedis</taxon>
        <taxon>Zoopagomycota</taxon>
        <taxon>Kickxellomycotina</taxon>
        <taxon>Harpellomycetes</taxon>
        <taxon>Harpellales</taxon>
        <taxon>Legeriomycetaceae</taxon>
        <taxon>Smittium</taxon>
    </lineage>
</organism>
<feature type="compositionally biased region" description="Basic and acidic residues" evidence="1">
    <location>
        <begin position="204"/>
        <end position="224"/>
    </location>
</feature>
<protein>
    <submittedName>
        <fullName evidence="2">Uncharacterized protein</fullName>
    </submittedName>
</protein>
<gene>
    <name evidence="2" type="ORF">BB560_002661</name>
</gene>
<feature type="region of interest" description="Disordered" evidence="1">
    <location>
        <begin position="193"/>
        <end position="224"/>
    </location>
</feature>
<dbReference type="EMBL" id="MBFS01000308">
    <property type="protein sequence ID" value="PVV02879.1"/>
    <property type="molecule type" value="Genomic_DNA"/>
</dbReference>
<keyword evidence="3" id="KW-1185">Reference proteome</keyword>
<proteinExistence type="predicted"/>
<evidence type="ECO:0000313" key="2">
    <source>
        <dbReference type="EMBL" id="PVV02879.1"/>
    </source>
</evidence>
<sequence>MPTLQFPRFWNLKSIGFEIQTIFKNANQTSYKEQPFKAQIRFQINRVGIMHYSSNNLDENDVNEEKKIGVEIEPPEPDSLAKFKQIYTNYRKLIKFKKGTPAEDMLRDANELQKLMKEWDGLKAEIRQNILQTKKNAKVILDEIKLGGKLKKNELLLKKRLMRSVRLIQNQKATKLKAAMLKKKEKERIKKQIEQERQRKKKERIAIQRNKEKNAREKNKLKDRLKKEKERKLKHAELQKKEKLKIKEKEKRIKQREMAKKIRLERLKREERLRQKGIEKKLNSKYRLINPPPITKIVPFYLAQRLKNLMSIFLNQHTSSGKLSVLKKKQNIRKEQMKLTLSD</sequence>
<dbReference type="AlphaFoldDB" id="A0A2T9ZE65"/>
<comment type="caution">
    <text evidence="2">The sequence shown here is derived from an EMBL/GenBank/DDBJ whole genome shotgun (WGS) entry which is preliminary data.</text>
</comment>
<dbReference type="Proteomes" id="UP000245609">
    <property type="component" value="Unassembled WGS sequence"/>
</dbReference>